<keyword evidence="1" id="KW-1133">Transmembrane helix</keyword>
<keyword evidence="1" id="KW-0472">Membrane</keyword>
<gene>
    <name evidence="2" type="ORF">PUND_00405</name>
</gene>
<feature type="transmembrane region" description="Helical" evidence="1">
    <location>
        <begin position="50"/>
        <end position="72"/>
    </location>
</feature>
<dbReference type="EMBL" id="AHCF02000001">
    <property type="protein sequence ID" value="ERG62838.1"/>
    <property type="molecule type" value="Genomic_DNA"/>
</dbReference>
<sequence length="161" mass="18460">MKMSKTNFDDYLNESLTQLDKNIPPKKELWNGIERAIIANNQPTINTNQYWPKLTAIAACFTAVLVSTVLLFKVPEANTAVAMSEFFTKQKQSLLVQYQSQAALTDNWQVQLQELEDAEQAIKQTLENEPKNKALLSMLAQVYQQQLDLINKVHAPRWQHI</sequence>
<evidence type="ECO:0000313" key="2">
    <source>
        <dbReference type="EMBL" id="ERG62838.1"/>
    </source>
</evidence>
<organism evidence="2 3">
    <name type="scientific">Pseudoalteromonas undina</name>
    <dbReference type="NCBI Taxonomy" id="43660"/>
    <lineage>
        <taxon>Bacteria</taxon>
        <taxon>Pseudomonadati</taxon>
        <taxon>Pseudomonadota</taxon>
        <taxon>Gammaproteobacteria</taxon>
        <taxon>Alteromonadales</taxon>
        <taxon>Pseudoalteromonadaceae</taxon>
        <taxon>Pseudoalteromonas</taxon>
    </lineage>
</organism>
<evidence type="ECO:0000256" key="1">
    <source>
        <dbReference type="SAM" id="Phobius"/>
    </source>
</evidence>
<name>A0ABN0NMX5_9GAMM</name>
<proteinExistence type="predicted"/>
<dbReference type="Proteomes" id="UP000016534">
    <property type="component" value="Unassembled WGS sequence"/>
</dbReference>
<keyword evidence="1" id="KW-0812">Transmembrane</keyword>
<evidence type="ECO:0000313" key="3">
    <source>
        <dbReference type="Proteomes" id="UP000016534"/>
    </source>
</evidence>
<accession>A0ABN0NMX5</accession>
<reference evidence="2" key="2">
    <citation type="submission" date="2013-04" db="EMBL/GenBank/DDBJ databases">
        <title>Genome sequence of Pseudoalteromonas undina.</title>
        <authorList>
            <person name="Xie B.-B."/>
            <person name="Rong J.-C."/>
            <person name="Qin Q.-L."/>
            <person name="Shu Y.-L."/>
            <person name="Zhang Y.-Z."/>
        </authorList>
    </citation>
    <scope>NUCLEOTIDE SEQUENCE</scope>
    <source>
        <strain evidence="2">NCIMB 2128</strain>
    </source>
</reference>
<keyword evidence="3" id="KW-1185">Reference proteome</keyword>
<evidence type="ECO:0008006" key="4">
    <source>
        <dbReference type="Google" id="ProtNLM"/>
    </source>
</evidence>
<protein>
    <recommendedName>
        <fullName evidence="4">Orphan protein</fullName>
    </recommendedName>
</protein>
<comment type="caution">
    <text evidence="2">The sequence shown here is derived from an EMBL/GenBank/DDBJ whole genome shotgun (WGS) entry which is preliminary data.</text>
</comment>
<reference evidence="2" key="1">
    <citation type="journal article" date="2012" name="J. Bacteriol.">
        <title>Genome sequences of type strains of seven species of the marine bacterium Pseudoalteromonas.</title>
        <authorList>
            <person name="Xie B.B."/>
            <person name="Shu Y.L."/>
            <person name="Qin Q.L."/>
            <person name="Rong J.C."/>
            <person name="Zhang X.Y."/>
            <person name="Chen X.L."/>
            <person name="Shi M."/>
            <person name="He H.L."/>
            <person name="Zhou B.C."/>
            <person name="Zhang Y.Z."/>
        </authorList>
    </citation>
    <scope>NUCLEOTIDE SEQUENCE [LARGE SCALE GENOMIC DNA]</scope>
    <source>
        <strain evidence="2">NCIMB 2128</strain>
    </source>
</reference>